<accession>A0ABY9KTJ2</accession>
<reference evidence="9" key="1">
    <citation type="submission" date="2023-06" db="EMBL/GenBank/DDBJ databases">
        <title>A Treasure from Seagulls: Isolation and Description of Aciduricobacillus qingdaonensis gen. nov., sp. nov., a Rare Obligately Uric Acid-utilizing Member in the Family Bacillaceae.</title>
        <authorList>
            <person name="Liu W."/>
            <person name="Wang B."/>
        </authorList>
    </citation>
    <scope>NUCLEOTIDE SEQUENCE</scope>
    <source>
        <strain evidence="9">44XB</strain>
    </source>
</reference>
<dbReference type="EMBL" id="CP129113">
    <property type="protein sequence ID" value="WLV23582.1"/>
    <property type="molecule type" value="Genomic_DNA"/>
</dbReference>
<evidence type="ECO:0000313" key="10">
    <source>
        <dbReference type="Proteomes" id="UP001180087"/>
    </source>
</evidence>
<dbReference type="Proteomes" id="UP001180087">
    <property type="component" value="Chromosome"/>
</dbReference>
<dbReference type="SUPFAM" id="SSF46626">
    <property type="entry name" value="Cytochrome c"/>
    <property type="match status" value="1"/>
</dbReference>
<evidence type="ECO:0000259" key="8">
    <source>
        <dbReference type="PROSITE" id="PS51007"/>
    </source>
</evidence>
<dbReference type="InterPro" id="IPR054780">
    <property type="entry name" value="Cytochro_C550_firm"/>
</dbReference>
<dbReference type="Pfam" id="PF13442">
    <property type="entry name" value="Cytochrome_CBB3"/>
    <property type="match status" value="1"/>
</dbReference>
<keyword evidence="3 6" id="KW-0479">Metal-binding</keyword>
<proteinExistence type="predicted"/>
<dbReference type="PANTHER" id="PTHR37823:SF4">
    <property type="entry name" value="MENAQUINOL-CYTOCHROME C REDUCTASE CYTOCHROME B_C SUBUNIT"/>
    <property type="match status" value="1"/>
</dbReference>
<evidence type="ECO:0000256" key="5">
    <source>
        <dbReference type="ARBA" id="ARBA00023004"/>
    </source>
</evidence>
<feature type="transmembrane region" description="Helical" evidence="7">
    <location>
        <begin position="6"/>
        <end position="28"/>
    </location>
</feature>
<dbReference type="InterPro" id="IPR012218">
    <property type="entry name" value="Cyt_c_BACSU-c550-type"/>
</dbReference>
<name>A0ABY9KTJ2_9BACI</name>
<keyword evidence="1" id="KW-0813">Transport</keyword>
<dbReference type="PANTHER" id="PTHR37823">
    <property type="entry name" value="CYTOCHROME C-553-LIKE"/>
    <property type="match status" value="1"/>
</dbReference>
<dbReference type="NCBIfam" id="NF045773">
    <property type="entry name" value="cytochro_C550"/>
    <property type="match status" value="1"/>
</dbReference>
<dbReference type="PIRSF" id="PIRSF000025">
    <property type="entry name" value="Cytc_Bsub_c550"/>
    <property type="match status" value="1"/>
</dbReference>
<keyword evidence="7" id="KW-1133">Transmembrane helix</keyword>
<gene>
    <name evidence="9" type="ORF">QR721_07950</name>
</gene>
<protein>
    <submittedName>
        <fullName evidence="9">Cytochrome c</fullName>
    </submittedName>
</protein>
<evidence type="ECO:0000256" key="2">
    <source>
        <dbReference type="ARBA" id="ARBA00022617"/>
    </source>
</evidence>
<evidence type="ECO:0000256" key="6">
    <source>
        <dbReference type="PROSITE-ProRule" id="PRU00433"/>
    </source>
</evidence>
<keyword evidence="10" id="KW-1185">Reference proteome</keyword>
<keyword evidence="7" id="KW-0472">Membrane</keyword>
<sequence>MKRNAVIPYAIIAIVGIVMVIVISIAGVNQREAIEKKANGEQTEQKTEKKSSEAPEDIFANSCASCHGNDLSGGFGPDLRKVGGQLSEKEIHNIIMKGKGQMPAGIVDEAQADALAGWLAEHK</sequence>
<evidence type="ECO:0000256" key="3">
    <source>
        <dbReference type="ARBA" id="ARBA00022723"/>
    </source>
</evidence>
<evidence type="ECO:0000313" key="9">
    <source>
        <dbReference type="EMBL" id="WLV23582.1"/>
    </source>
</evidence>
<evidence type="ECO:0000256" key="7">
    <source>
        <dbReference type="SAM" id="Phobius"/>
    </source>
</evidence>
<evidence type="ECO:0000256" key="1">
    <source>
        <dbReference type="ARBA" id="ARBA00022448"/>
    </source>
</evidence>
<keyword evidence="7" id="KW-0812">Transmembrane</keyword>
<organism evidence="9 10">
    <name type="scientific">Aciduricibacillus chroicocephali</name>
    <dbReference type="NCBI Taxonomy" id="3054939"/>
    <lineage>
        <taxon>Bacteria</taxon>
        <taxon>Bacillati</taxon>
        <taxon>Bacillota</taxon>
        <taxon>Bacilli</taxon>
        <taxon>Bacillales</taxon>
        <taxon>Bacillaceae</taxon>
        <taxon>Aciduricibacillus</taxon>
    </lineage>
</organism>
<dbReference type="RefSeq" id="WP_348025731.1">
    <property type="nucleotide sequence ID" value="NZ_CP129113.1"/>
</dbReference>
<dbReference type="InterPro" id="IPR009056">
    <property type="entry name" value="Cyt_c-like_dom"/>
</dbReference>
<keyword evidence="4" id="KW-0249">Electron transport</keyword>
<dbReference type="PROSITE" id="PS51007">
    <property type="entry name" value="CYTC"/>
    <property type="match status" value="1"/>
</dbReference>
<keyword evidence="5 6" id="KW-0408">Iron</keyword>
<keyword evidence="2 6" id="KW-0349">Heme</keyword>
<dbReference type="InterPro" id="IPR051811">
    <property type="entry name" value="Cytochrome_c550/c551-like"/>
</dbReference>
<evidence type="ECO:0000256" key="4">
    <source>
        <dbReference type="ARBA" id="ARBA00022982"/>
    </source>
</evidence>
<feature type="domain" description="Cytochrome c" evidence="8">
    <location>
        <begin position="50"/>
        <end position="123"/>
    </location>
</feature>
<dbReference type="InterPro" id="IPR036909">
    <property type="entry name" value="Cyt_c-like_dom_sf"/>
</dbReference>
<dbReference type="Gene3D" id="1.10.760.10">
    <property type="entry name" value="Cytochrome c-like domain"/>
    <property type="match status" value="1"/>
</dbReference>